<evidence type="ECO:0000256" key="3">
    <source>
        <dbReference type="ARBA" id="ARBA00022840"/>
    </source>
</evidence>
<evidence type="ECO:0000313" key="6">
    <source>
        <dbReference type="EMBL" id="VCU71465.1"/>
    </source>
</evidence>
<dbReference type="InterPro" id="IPR011761">
    <property type="entry name" value="ATP-grasp"/>
</dbReference>
<dbReference type="SUPFAM" id="SSF56059">
    <property type="entry name" value="Glutathione synthetase ATP-binding domain-like"/>
    <property type="match status" value="1"/>
</dbReference>
<dbReference type="InterPro" id="IPR051538">
    <property type="entry name" value="Acyl-CoA_Synth/Transferase"/>
</dbReference>
<evidence type="ECO:0000256" key="1">
    <source>
        <dbReference type="ARBA" id="ARBA00022598"/>
    </source>
</evidence>
<dbReference type="InterPro" id="IPR016102">
    <property type="entry name" value="Succinyl-CoA_synth-like"/>
</dbReference>
<dbReference type="AlphaFoldDB" id="A0A3P4B8I0"/>
<dbReference type="Pfam" id="PF13549">
    <property type="entry name" value="ATP-grasp_5"/>
    <property type="match status" value="1"/>
</dbReference>
<sequence>MTSETLDLPQFIEPRDRDTAEAAIRALMEPASIAFVGASTSYEKMSGQPVRNVGAVGYGGRIVAVNARGDAIAGVETVRSVTELPQGMDIAVVTVPAAACPQAVRNLGARGAKAAIIAVAGFAELGTEEGRRLSAELLRASRESGVRLIGPVCNGIYSTPTGLSLGYNEIHTRPIRRGRIGLASHSGALVAPFVTLIEQCGAGLSRYISAGSEIDLGMSDFIRYLADDPETSVIALILDHVGDGGEFRRAIRLARDNGKSVLVLKLGNSALGSAATLAHSSNLAGTKHVYDAVFAAEGIRSVPTLESMAYASALLSQGKRVDQGGVVACSTSGGGAIILADQLSAHRPPIPVPSLDASTVEEVARHLLFDAATILNPFDLGLGGRHHYAANIMALARDPQTAVLLVFGTPMATPAKREQLAGAVAAAAAAKPALPILYLSPAALFDDERSILQNAGIPVCGSTLEAIAVAAALAPRPVHVPAPAACTAPVPSPVQPGGPLSEHRSKELLRRHGIDFAEEALVDTVEAAVNAAQAMGYPVVLKASGQGIWHKSEMGLVAVGLASADALRDAWHGMQASLRRQSLDATDGFLVCRQVREGVEVLLGITRDPEFGPVAVLGPGGVMAELFGAEAMRHLVLPTSRPAVEQAIDDGPLAALLAGFRGAPACDRDAFVDLVLRVCAAAGELGDGLQEIDLNPVKLAPGSGGAWPLDALVVFDDETADR</sequence>
<dbReference type="PANTHER" id="PTHR43334">
    <property type="entry name" value="ACETATE--COA LIGASE [ADP-FORMING]"/>
    <property type="match status" value="1"/>
</dbReference>
<proteinExistence type="predicted"/>
<protein>
    <submittedName>
        <fullName evidence="6">Succinyl-CoA synthetase subunit alpha</fullName>
    </submittedName>
</protein>
<dbReference type="GO" id="GO:0016874">
    <property type="term" value="F:ligase activity"/>
    <property type="evidence" value="ECO:0007669"/>
    <property type="project" value="UniProtKB-KW"/>
</dbReference>
<dbReference type="Gene3D" id="3.40.50.261">
    <property type="entry name" value="Succinyl-CoA synthetase domains"/>
    <property type="match status" value="2"/>
</dbReference>
<evidence type="ECO:0000256" key="2">
    <source>
        <dbReference type="ARBA" id="ARBA00022741"/>
    </source>
</evidence>
<name>A0A3P4B8I0_9BURK</name>
<dbReference type="InterPro" id="IPR003781">
    <property type="entry name" value="CoA-bd"/>
</dbReference>
<dbReference type="PANTHER" id="PTHR43334:SF1">
    <property type="entry name" value="3-HYDROXYPROPIONATE--COA LIGASE [ADP-FORMING]"/>
    <property type="match status" value="1"/>
</dbReference>
<keyword evidence="2 4" id="KW-0547">Nucleotide-binding</keyword>
<evidence type="ECO:0000256" key="4">
    <source>
        <dbReference type="PROSITE-ProRule" id="PRU00409"/>
    </source>
</evidence>
<dbReference type="Gene3D" id="3.30.1490.20">
    <property type="entry name" value="ATP-grasp fold, A domain"/>
    <property type="match status" value="1"/>
</dbReference>
<dbReference type="Gene3D" id="3.30.470.20">
    <property type="entry name" value="ATP-grasp fold, B domain"/>
    <property type="match status" value="1"/>
</dbReference>
<keyword evidence="7" id="KW-1185">Reference proteome</keyword>
<keyword evidence="1" id="KW-0436">Ligase</keyword>
<reference evidence="6 7" key="1">
    <citation type="submission" date="2018-10" db="EMBL/GenBank/DDBJ databases">
        <authorList>
            <person name="Criscuolo A."/>
        </authorList>
    </citation>
    <scope>NUCLEOTIDE SEQUENCE [LARGE SCALE GENOMIC DNA]</scope>
    <source>
        <strain evidence="6">DnA1</strain>
    </source>
</reference>
<organism evidence="6 7">
    <name type="scientific">Pigmentiphaga humi</name>
    <dbReference type="NCBI Taxonomy" id="2478468"/>
    <lineage>
        <taxon>Bacteria</taxon>
        <taxon>Pseudomonadati</taxon>
        <taxon>Pseudomonadota</taxon>
        <taxon>Betaproteobacteria</taxon>
        <taxon>Burkholderiales</taxon>
        <taxon>Alcaligenaceae</taxon>
        <taxon>Pigmentiphaga</taxon>
    </lineage>
</organism>
<dbReference type="SMART" id="SM00881">
    <property type="entry name" value="CoA_binding"/>
    <property type="match status" value="1"/>
</dbReference>
<evidence type="ECO:0000259" key="5">
    <source>
        <dbReference type="PROSITE" id="PS50975"/>
    </source>
</evidence>
<dbReference type="InterPro" id="IPR013815">
    <property type="entry name" value="ATP_grasp_subdomain_1"/>
</dbReference>
<dbReference type="EMBL" id="UWPJ01000027">
    <property type="protein sequence ID" value="VCU71465.1"/>
    <property type="molecule type" value="Genomic_DNA"/>
</dbReference>
<dbReference type="Proteomes" id="UP000277294">
    <property type="component" value="Unassembled WGS sequence"/>
</dbReference>
<evidence type="ECO:0000313" key="7">
    <source>
        <dbReference type="Proteomes" id="UP000277294"/>
    </source>
</evidence>
<dbReference type="InterPro" id="IPR036291">
    <property type="entry name" value="NAD(P)-bd_dom_sf"/>
</dbReference>
<keyword evidence="3 4" id="KW-0067">ATP-binding</keyword>
<dbReference type="GO" id="GO:0005524">
    <property type="term" value="F:ATP binding"/>
    <property type="evidence" value="ECO:0007669"/>
    <property type="project" value="UniProtKB-UniRule"/>
</dbReference>
<dbReference type="SUPFAM" id="SSF52210">
    <property type="entry name" value="Succinyl-CoA synthetase domains"/>
    <property type="match status" value="2"/>
</dbReference>
<dbReference type="InterPro" id="IPR032875">
    <property type="entry name" value="Succ_CoA_lig_flav_dom"/>
</dbReference>
<dbReference type="PROSITE" id="PS50975">
    <property type="entry name" value="ATP_GRASP"/>
    <property type="match status" value="1"/>
</dbReference>
<accession>A0A3P4B8I0</accession>
<gene>
    <name evidence="6" type="ORF">PIGHUM_03550</name>
</gene>
<dbReference type="Gene3D" id="3.40.50.720">
    <property type="entry name" value="NAD(P)-binding Rossmann-like Domain"/>
    <property type="match status" value="1"/>
</dbReference>
<dbReference type="Pfam" id="PF13380">
    <property type="entry name" value="CoA_binding_2"/>
    <property type="match status" value="1"/>
</dbReference>
<dbReference type="GO" id="GO:0046872">
    <property type="term" value="F:metal ion binding"/>
    <property type="evidence" value="ECO:0007669"/>
    <property type="project" value="InterPro"/>
</dbReference>
<feature type="domain" description="ATP-grasp" evidence="5">
    <location>
        <begin position="506"/>
        <end position="544"/>
    </location>
</feature>
<dbReference type="Pfam" id="PF13607">
    <property type="entry name" value="Succ_CoA_lig"/>
    <property type="match status" value="1"/>
</dbReference>
<dbReference type="SUPFAM" id="SSF51735">
    <property type="entry name" value="NAD(P)-binding Rossmann-fold domains"/>
    <property type="match status" value="1"/>
</dbReference>